<dbReference type="AlphaFoldDB" id="A0A3P1SCE3"/>
<dbReference type="PANTHER" id="PTHR10091:SF0">
    <property type="entry name" value="GALACTOSE MUTAROTASE"/>
    <property type="match status" value="1"/>
</dbReference>
<proteinExistence type="predicted"/>
<reference evidence="1 2" key="1">
    <citation type="submission" date="2018-11" db="EMBL/GenBank/DDBJ databases">
        <title>Genomes From Bacteria Associated with the Canine Oral Cavity: a Test Case for Automated Genome-Based Taxonomic Assignment.</title>
        <authorList>
            <person name="Coil D.A."/>
            <person name="Jospin G."/>
            <person name="Darling A.E."/>
            <person name="Wallis C."/>
            <person name="Davis I.J."/>
            <person name="Harris S."/>
            <person name="Eisen J.A."/>
            <person name="Holcombe L.J."/>
            <person name="O'Flynn C."/>
        </authorList>
    </citation>
    <scope>NUCLEOTIDE SEQUENCE [LARGE SCALE GENOMIC DNA]</scope>
    <source>
        <strain evidence="1 2">OH770</strain>
    </source>
</reference>
<dbReference type="InterPro" id="IPR011013">
    <property type="entry name" value="Gal_mutarotase_sf_dom"/>
</dbReference>
<dbReference type="GO" id="GO:0030246">
    <property type="term" value="F:carbohydrate binding"/>
    <property type="evidence" value="ECO:0007669"/>
    <property type="project" value="InterPro"/>
</dbReference>
<name>A0A3P1SCE3_9ACTO</name>
<dbReference type="PANTHER" id="PTHR10091">
    <property type="entry name" value="ALDOSE-1-EPIMERASE"/>
    <property type="match status" value="1"/>
</dbReference>
<dbReference type="GO" id="GO:0033499">
    <property type="term" value="P:galactose catabolic process via UDP-galactose, Leloir pathway"/>
    <property type="evidence" value="ECO:0007669"/>
    <property type="project" value="TreeGrafter"/>
</dbReference>
<gene>
    <name evidence="1" type="ORF">EII11_07600</name>
</gene>
<dbReference type="RefSeq" id="WP_124871019.1">
    <property type="nucleotide sequence ID" value="NZ_RQZF01000008.1"/>
</dbReference>
<accession>A0A3P1SCE3</accession>
<dbReference type="OrthoDB" id="4739604at2"/>
<dbReference type="CDD" id="cd09022">
    <property type="entry name" value="Aldose_epim_Ec_YihR"/>
    <property type="match status" value="1"/>
</dbReference>
<dbReference type="Proteomes" id="UP000280444">
    <property type="component" value="Unassembled WGS sequence"/>
</dbReference>
<dbReference type="InterPro" id="IPR037480">
    <property type="entry name" value="YihR-like"/>
</dbReference>
<organism evidence="1 2">
    <name type="scientific">Schaalia canis</name>
    <dbReference type="NCBI Taxonomy" id="100469"/>
    <lineage>
        <taxon>Bacteria</taxon>
        <taxon>Bacillati</taxon>
        <taxon>Actinomycetota</taxon>
        <taxon>Actinomycetes</taxon>
        <taxon>Actinomycetales</taxon>
        <taxon>Actinomycetaceae</taxon>
        <taxon>Schaalia</taxon>
    </lineage>
</organism>
<keyword evidence="2" id="KW-1185">Reference proteome</keyword>
<dbReference type="GO" id="GO:0006006">
    <property type="term" value="P:glucose metabolic process"/>
    <property type="evidence" value="ECO:0007669"/>
    <property type="project" value="TreeGrafter"/>
</dbReference>
<comment type="caution">
    <text evidence="1">The sequence shown here is derived from an EMBL/GenBank/DDBJ whole genome shotgun (WGS) entry which is preliminary data.</text>
</comment>
<dbReference type="Pfam" id="PF01263">
    <property type="entry name" value="Aldose_epim"/>
    <property type="match status" value="1"/>
</dbReference>
<dbReference type="NCBIfam" id="NF011719">
    <property type="entry name" value="PRK15172.1"/>
    <property type="match status" value="1"/>
</dbReference>
<dbReference type="SUPFAM" id="SSF74650">
    <property type="entry name" value="Galactose mutarotase-like"/>
    <property type="match status" value="1"/>
</dbReference>
<dbReference type="InterPro" id="IPR008183">
    <property type="entry name" value="Aldose_1/G6P_1-epimerase"/>
</dbReference>
<sequence>MARVTSEYPTSPGLHAFECAAGPYRASFVNAGAGLASLSFTGHDLVLAHSADQCPPGYMGKTLVPWPNRIRDGRYSWMGQDYELPCTDIATHTALHGLLSWTHWQLHEYTDDHCIFDVISPASYGYPWTLQSRVEYSLNADEGMKVAITTRNLSDSAAPYGTSHHPYLTAGEGSVDDWELTLPAASVMDADEQLIPIEKLPVTALDRDFREARSLRGVTIDHCFTDMPTHRAWRVDLRNPATGLTTHLHSGAPWVQAYTGDAFGRLGIAVEPMTCPPDAFNTGQDVIALAPGATHRFSYRISASGI</sequence>
<evidence type="ECO:0000313" key="1">
    <source>
        <dbReference type="EMBL" id="RRC94943.1"/>
    </source>
</evidence>
<dbReference type="InterPro" id="IPR014718">
    <property type="entry name" value="GH-type_carb-bd"/>
</dbReference>
<dbReference type="GO" id="GO:0004034">
    <property type="term" value="F:aldose 1-epimerase activity"/>
    <property type="evidence" value="ECO:0007669"/>
    <property type="project" value="TreeGrafter"/>
</dbReference>
<protein>
    <submittedName>
        <fullName evidence="1">Aldose-1-epimerase</fullName>
    </submittedName>
</protein>
<dbReference type="EMBL" id="RQZF01000008">
    <property type="protein sequence ID" value="RRC94943.1"/>
    <property type="molecule type" value="Genomic_DNA"/>
</dbReference>
<dbReference type="Gene3D" id="2.70.98.10">
    <property type="match status" value="1"/>
</dbReference>
<evidence type="ECO:0000313" key="2">
    <source>
        <dbReference type="Proteomes" id="UP000280444"/>
    </source>
</evidence>